<keyword evidence="5" id="KW-0627">Porphyrin biosynthesis</keyword>
<dbReference type="AlphaFoldDB" id="A0A1G1KQQ0"/>
<dbReference type="SUPFAM" id="SSF51735">
    <property type="entry name" value="NAD(P)-binding Rossmann-fold domains"/>
    <property type="match status" value="1"/>
</dbReference>
<dbReference type="SUPFAM" id="SSF75615">
    <property type="entry name" value="Siroheme synthase middle domains-like"/>
    <property type="match status" value="1"/>
</dbReference>
<evidence type="ECO:0000313" key="7">
    <source>
        <dbReference type="EMBL" id="OGW95155.1"/>
    </source>
</evidence>
<dbReference type="EC" id="1.3.1.76" evidence="2"/>
<organism evidence="7 8">
    <name type="scientific">Candidatus Danuiimicrobium aquiferis</name>
    <dbReference type="NCBI Taxonomy" id="1801832"/>
    <lineage>
        <taxon>Bacteria</taxon>
        <taxon>Pseudomonadati</taxon>
        <taxon>Candidatus Omnitrophota</taxon>
        <taxon>Candidatus Danuiimicrobium</taxon>
    </lineage>
</organism>
<evidence type="ECO:0000256" key="1">
    <source>
        <dbReference type="ARBA" id="ARBA00005010"/>
    </source>
</evidence>
<name>A0A1G1KQQ0_9BACT</name>
<dbReference type="NCBIfam" id="TIGR01470">
    <property type="entry name" value="cysG_Nterm"/>
    <property type="match status" value="1"/>
</dbReference>
<dbReference type="InterPro" id="IPR006367">
    <property type="entry name" value="Sirohaem_synthase_N"/>
</dbReference>
<comment type="pathway">
    <text evidence="1">Porphyrin-containing compound metabolism; siroheme biosynthesis; sirohydrochlorin from precorrin-2: step 1/1.</text>
</comment>
<dbReference type="EMBL" id="MHFR01000068">
    <property type="protein sequence ID" value="OGW95155.1"/>
    <property type="molecule type" value="Genomic_DNA"/>
</dbReference>
<accession>A0A1G1KQQ0</accession>
<comment type="catalytic activity">
    <reaction evidence="6">
        <text>precorrin-2 + NAD(+) = sirohydrochlorin + NADH + 2 H(+)</text>
        <dbReference type="Rhea" id="RHEA:15613"/>
        <dbReference type="ChEBI" id="CHEBI:15378"/>
        <dbReference type="ChEBI" id="CHEBI:57540"/>
        <dbReference type="ChEBI" id="CHEBI:57945"/>
        <dbReference type="ChEBI" id="CHEBI:58351"/>
        <dbReference type="ChEBI" id="CHEBI:58827"/>
        <dbReference type="EC" id="1.3.1.76"/>
    </reaction>
</comment>
<sequence>MAWQKNPKKRNENLKYYPVCLNLVRQNVLIAGAGQVAERKIKALLKFKPRLKVVSPLAVPAIIQLARNRKLDWLKRKYQTSDLNQVVLVVAATSDRATNGKISRDAKKKKILVNVVDESRLSNFISPAVFQKGKVIVAVSTDGREPKLSRDLKNFIKEYWDEFLSFRRRG</sequence>
<dbReference type="Pfam" id="PF13241">
    <property type="entry name" value="NAD_binding_7"/>
    <property type="match status" value="1"/>
</dbReference>
<dbReference type="GO" id="GO:0004325">
    <property type="term" value="F:ferrochelatase activity"/>
    <property type="evidence" value="ECO:0007669"/>
    <property type="project" value="InterPro"/>
</dbReference>
<dbReference type="Gene3D" id="3.30.160.110">
    <property type="entry name" value="Siroheme synthase, domain 2"/>
    <property type="match status" value="1"/>
</dbReference>
<dbReference type="PANTHER" id="PTHR35330">
    <property type="entry name" value="SIROHEME BIOSYNTHESIS PROTEIN MET8"/>
    <property type="match status" value="1"/>
</dbReference>
<dbReference type="GO" id="GO:0043115">
    <property type="term" value="F:precorrin-2 dehydrogenase activity"/>
    <property type="evidence" value="ECO:0007669"/>
    <property type="project" value="UniProtKB-EC"/>
</dbReference>
<dbReference type="UniPathway" id="UPA00262">
    <property type="reaction ID" value="UER00222"/>
</dbReference>
<evidence type="ECO:0000256" key="5">
    <source>
        <dbReference type="ARBA" id="ARBA00023244"/>
    </source>
</evidence>
<gene>
    <name evidence="7" type="ORF">A3G33_04280</name>
</gene>
<evidence type="ECO:0000256" key="6">
    <source>
        <dbReference type="ARBA" id="ARBA00047561"/>
    </source>
</evidence>
<comment type="caution">
    <text evidence="7">The sequence shown here is derived from an EMBL/GenBank/DDBJ whole genome shotgun (WGS) entry which is preliminary data.</text>
</comment>
<evidence type="ECO:0000256" key="3">
    <source>
        <dbReference type="ARBA" id="ARBA00023002"/>
    </source>
</evidence>
<dbReference type="Gene3D" id="3.40.50.720">
    <property type="entry name" value="NAD(P)-binding Rossmann-like Domain"/>
    <property type="match status" value="1"/>
</dbReference>
<proteinExistence type="predicted"/>
<protein>
    <recommendedName>
        <fullName evidence="2">precorrin-2 dehydrogenase</fullName>
        <ecNumber evidence="2">1.3.1.76</ecNumber>
    </recommendedName>
</protein>
<evidence type="ECO:0000313" key="8">
    <source>
        <dbReference type="Proteomes" id="UP000178187"/>
    </source>
</evidence>
<dbReference type="InterPro" id="IPR028161">
    <property type="entry name" value="Met8-like"/>
</dbReference>
<dbReference type="GO" id="GO:0019354">
    <property type="term" value="P:siroheme biosynthetic process"/>
    <property type="evidence" value="ECO:0007669"/>
    <property type="project" value="UniProtKB-UniPathway"/>
</dbReference>
<dbReference type="PANTHER" id="PTHR35330:SF1">
    <property type="entry name" value="SIROHEME BIOSYNTHESIS PROTEIN MET8"/>
    <property type="match status" value="1"/>
</dbReference>
<keyword evidence="4" id="KW-0520">NAD</keyword>
<dbReference type="InterPro" id="IPR036291">
    <property type="entry name" value="NAD(P)-bd_dom_sf"/>
</dbReference>
<dbReference type="Proteomes" id="UP000178187">
    <property type="component" value="Unassembled WGS sequence"/>
</dbReference>
<evidence type="ECO:0000256" key="4">
    <source>
        <dbReference type="ARBA" id="ARBA00023027"/>
    </source>
</evidence>
<evidence type="ECO:0000256" key="2">
    <source>
        <dbReference type="ARBA" id="ARBA00012400"/>
    </source>
</evidence>
<keyword evidence="3" id="KW-0560">Oxidoreductase</keyword>
<reference evidence="7 8" key="1">
    <citation type="journal article" date="2016" name="Nat. Commun.">
        <title>Thousands of microbial genomes shed light on interconnected biogeochemical processes in an aquifer system.</title>
        <authorList>
            <person name="Anantharaman K."/>
            <person name="Brown C.T."/>
            <person name="Hug L.A."/>
            <person name="Sharon I."/>
            <person name="Castelle C.J."/>
            <person name="Probst A.J."/>
            <person name="Thomas B.C."/>
            <person name="Singh A."/>
            <person name="Wilkins M.J."/>
            <person name="Karaoz U."/>
            <person name="Brodie E.L."/>
            <person name="Williams K.H."/>
            <person name="Hubbard S.S."/>
            <person name="Banfield J.F."/>
        </authorList>
    </citation>
    <scope>NUCLEOTIDE SEQUENCE [LARGE SCALE GENOMIC DNA]</scope>
</reference>